<dbReference type="EMBL" id="PPQW01000049">
    <property type="protein sequence ID" value="PNZ66828.1"/>
    <property type="molecule type" value="Genomic_DNA"/>
</dbReference>
<dbReference type="AlphaFoldDB" id="A0AAP8TSV5"/>
<comment type="caution">
    <text evidence="1">The sequence shown here is derived from an EMBL/GenBank/DDBJ whole genome shotgun (WGS) entry which is preliminary data.</text>
</comment>
<reference evidence="1 2" key="1">
    <citation type="submission" date="2017-08" db="EMBL/GenBank/DDBJ databases">
        <title>Draft genome sequences of 64 type strains of genus Staph aureus.</title>
        <authorList>
            <person name="Cole K."/>
            <person name="Golubchik T."/>
            <person name="Russell J."/>
            <person name="Foster D."/>
            <person name="Llewelyn M."/>
            <person name="Wilson D."/>
            <person name="Crook D."/>
            <person name="Paul J."/>
        </authorList>
    </citation>
    <scope>NUCLEOTIDE SEQUENCE [LARGE SCALE GENOMIC DNA]</scope>
    <source>
        <strain evidence="1 2">NCTC 12101</strain>
    </source>
</reference>
<evidence type="ECO:0000313" key="2">
    <source>
        <dbReference type="Proteomes" id="UP000242470"/>
    </source>
</evidence>
<accession>A0AAP8TSV5</accession>
<dbReference type="Proteomes" id="UP000242470">
    <property type="component" value="Unassembled WGS sequence"/>
</dbReference>
<proteinExistence type="predicted"/>
<dbReference type="RefSeq" id="WP_059106753.1">
    <property type="nucleotide sequence ID" value="NZ_AP024589.1"/>
</dbReference>
<dbReference type="GeneID" id="64982224"/>
<gene>
    <name evidence="1" type="ORF">CD158_07545</name>
</gene>
<dbReference type="Gene3D" id="1.20.120.1450">
    <property type="match status" value="1"/>
</dbReference>
<organism evidence="1 2">
    <name type="scientific">Staphylococcus auricularis</name>
    <dbReference type="NCBI Taxonomy" id="29379"/>
    <lineage>
        <taxon>Bacteria</taxon>
        <taxon>Bacillati</taxon>
        <taxon>Bacillota</taxon>
        <taxon>Bacilli</taxon>
        <taxon>Bacillales</taxon>
        <taxon>Staphylococcaceae</taxon>
        <taxon>Staphylococcus</taxon>
    </lineage>
</organism>
<name>A0AAP8TSV5_9STAP</name>
<sequence>METTINLLDEQIKQRLSGIHDYEPIHINHVLSEVLDAYHMPQIAKLACLTIDTAMRHLENVEIDHTSKKSILVGDLLSAHFYTLLAQLNEPTYQRKISRAVIEINELKSAIHTNRLPESSMGEAIIKIENSFPLITIQHFSEIEDIKQLNCQLLTYLETHHPPYLKNYSEAQVRQFLKQES</sequence>
<evidence type="ECO:0000313" key="1">
    <source>
        <dbReference type="EMBL" id="PNZ66828.1"/>
    </source>
</evidence>
<protein>
    <submittedName>
        <fullName evidence="1">Heptaprenyl pyrophosphate synthase subunit A</fullName>
    </submittedName>
</protein>